<dbReference type="KEGG" id="masz:C9I28_19385"/>
<dbReference type="Proteomes" id="UP000240505">
    <property type="component" value="Chromosome"/>
</dbReference>
<accession>A0A2R4CD71</accession>
<dbReference type="EMBL" id="CP028324">
    <property type="protein sequence ID" value="AVR97559.1"/>
    <property type="molecule type" value="Genomic_DNA"/>
</dbReference>
<proteinExistence type="predicted"/>
<sequence>MSIAAMSIAVSAQVLPSRRLWRLHVLLYLLVLLAAACAPHPLLRLGLAAGAALAAWRGHGFAILARLDISGVGAMRLAVYPLLAASVPVRARRHGPPRVPLPTWAAHEREVRLLPGSTLWPGLMLLRLRDGDGAVRWLAILPDSVGPETWRRLALALHAVAAQVPAAHGMG</sequence>
<dbReference type="Pfam" id="PF07254">
    <property type="entry name" value="Cpta_toxin"/>
    <property type="match status" value="1"/>
</dbReference>
<evidence type="ECO:0000313" key="2">
    <source>
        <dbReference type="Proteomes" id="UP000240505"/>
    </source>
</evidence>
<dbReference type="AlphaFoldDB" id="A0A2R4CD71"/>
<organism evidence="1 2">
    <name type="scientific">Pseudoduganella armeniaca</name>
    <dbReference type="NCBI Taxonomy" id="2072590"/>
    <lineage>
        <taxon>Bacteria</taxon>
        <taxon>Pseudomonadati</taxon>
        <taxon>Pseudomonadota</taxon>
        <taxon>Betaproteobacteria</taxon>
        <taxon>Burkholderiales</taxon>
        <taxon>Oxalobacteraceae</taxon>
        <taxon>Telluria group</taxon>
        <taxon>Pseudoduganella</taxon>
    </lineage>
</organism>
<keyword evidence="2" id="KW-1185">Reference proteome</keyword>
<dbReference type="RefSeq" id="WP_107142904.1">
    <property type="nucleotide sequence ID" value="NZ_CP028324.1"/>
</dbReference>
<evidence type="ECO:0000313" key="1">
    <source>
        <dbReference type="EMBL" id="AVR97559.1"/>
    </source>
</evidence>
<reference evidence="1 2" key="1">
    <citation type="submission" date="2018-03" db="EMBL/GenBank/DDBJ databases">
        <title>Massilia armeniaca sp. nov., isolated from desert soil.</title>
        <authorList>
            <person name="Huang H."/>
            <person name="Ren M."/>
        </authorList>
    </citation>
    <scope>NUCLEOTIDE SEQUENCE [LARGE SCALE GENOMIC DNA]</scope>
    <source>
        <strain evidence="1 2">ZMN-3</strain>
    </source>
</reference>
<gene>
    <name evidence="1" type="ORF">C9I28_19385</name>
</gene>
<protein>
    <recommendedName>
        <fullName evidence="3">Toxin CptA</fullName>
    </recommendedName>
</protein>
<dbReference type="InterPro" id="IPR009883">
    <property type="entry name" value="YgfX"/>
</dbReference>
<evidence type="ECO:0008006" key="3">
    <source>
        <dbReference type="Google" id="ProtNLM"/>
    </source>
</evidence>
<name>A0A2R4CD71_9BURK</name>
<dbReference type="OrthoDB" id="8780288at2"/>